<dbReference type="Pfam" id="PF01694">
    <property type="entry name" value="Rhomboid"/>
    <property type="match status" value="1"/>
</dbReference>
<evidence type="ECO:0000256" key="4">
    <source>
        <dbReference type="ARBA" id="ARBA00022801"/>
    </source>
</evidence>
<dbReference type="Gene3D" id="1.20.1540.10">
    <property type="entry name" value="Rhomboid-like"/>
    <property type="match status" value="1"/>
</dbReference>
<dbReference type="InterPro" id="IPR035952">
    <property type="entry name" value="Rhomboid-like_sf"/>
</dbReference>
<feature type="transmembrane region" description="Helical" evidence="7">
    <location>
        <begin position="129"/>
        <end position="151"/>
    </location>
</feature>
<dbReference type="SUPFAM" id="SSF144091">
    <property type="entry name" value="Rhomboid-like"/>
    <property type="match status" value="1"/>
</dbReference>
<feature type="transmembrane region" description="Helical" evidence="7">
    <location>
        <begin position="62"/>
        <end position="89"/>
    </location>
</feature>
<feature type="transmembrane region" description="Helical" evidence="7">
    <location>
        <begin position="101"/>
        <end position="123"/>
    </location>
</feature>
<keyword evidence="3 7" id="KW-0812">Transmembrane</keyword>
<dbReference type="GO" id="GO:0004252">
    <property type="term" value="F:serine-type endopeptidase activity"/>
    <property type="evidence" value="ECO:0007669"/>
    <property type="project" value="InterPro"/>
</dbReference>
<name>A0A1H9SWC3_9FIRM</name>
<feature type="domain" description="Peptidase S54 rhomboid" evidence="8">
    <location>
        <begin position="60"/>
        <end position="202"/>
    </location>
</feature>
<proteinExistence type="inferred from homology"/>
<sequence length="223" mass="25658">MVKIEQIKKKLDFVRRFPITVTIIMVCVVIFIVNNFIFDKNNYILIYKYFGLVENTIKNKEYYRLLTCFFIHFDINHLVGNMFILLLMGHRVEEVVGKLRFLLIYLFSGIVGSILEIIFITNFRVYNNYVSAGASGAIFGIIGASIVLILLDSKKKIDISKKGIVFLAVFLLLIGKTTKTTNINNIGHITGLLSGLFITMLLYFVEKIIKKNSVISKRYKFIF</sequence>
<evidence type="ECO:0000256" key="3">
    <source>
        <dbReference type="ARBA" id="ARBA00022692"/>
    </source>
</evidence>
<dbReference type="InterPro" id="IPR050925">
    <property type="entry name" value="Rhomboid_protease_S54"/>
</dbReference>
<dbReference type="InterPro" id="IPR022764">
    <property type="entry name" value="Peptidase_S54_rhomboid_dom"/>
</dbReference>
<dbReference type="GO" id="GO:0016020">
    <property type="term" value="C:membrane"/>
    <property type="evidence" value="ECO:0007669"/>
    <property type="project" value="UniProtKB-SubCell"/>
</dbReference>
<evidence type="ECO:0000256" key="7">
    <source>
        <dbReference type="SAM" id="Phobius"/>
    </source>
</evidence>
<evidence type="ECO:0000313" key="9">
    <source>
        <dbReference type="EMBL" id="SER89147.1"/>
    </source>
</evidence>
<feature type="transmembrane region" description="Helical" evidence="7">
    <location>
        <begin position="163"/>
        <end position="180"/>
    </location>
</feature>
<evidence type="ECO:0000313" key="10">
    <source>
        <dbReference type="Proteomes" id="UP000182471"/>
    </source>
</evidence>
<keyword evidence="6 7" id="KW-0472">Membrane</keyword>
<keyword evidence="5 7" id="KW-1133">Transmembrane helix</keyword>
<keyword evidence="9" id="KW-0645">Protease</keyword>
<feature type="transmembrane region" description="Helical" evidence="7">
    <location>
        <begin position="186"/>
        <end position="205"/>
    </location>
</feature>
<feature type="transmembrane region" description="Helical" evidence="7">
    <location>
        <begin position="21"/>
        <end position="38"/>
    </location>
</feature>
<evidence type="ECO:0000256" key="1">
    <source>
        <dbReference type="ARBA" id="ARBA00004141"/>
    </source>
</evidence>
<evidence type="ECO:0000256" key="5">
    <source>
        <dbReference type="ARBA" id="ARBA00022989"/>
    </source>
</evidence>
<dbReference type="EMBL" id="FOGW01000013">
    <property type="protein sequence ID" value="SER89147.1"/>
    <property type="molecule type" value="Genomic_DNA"/>
</dbReference>
<dbReference type="PANTHER" id="PTHR43731">
    <property type="entry name" value="RHOMBOID PROTEASE"/>
    <property type="match status" value="1"/>
</dbReference>
<dbReference type="GO" id="GO:0006508">
    <property type="term" value="P:proteolysis"/>
    <property type="evidence" value="ECO:0007669"/>
    <property type="project" value="UniProtKB-KW"/>
</dbReference>
<reference evidence="10" key="1">
    <citation type="submission" date="2016-10" db="EMBL/GenBank/DDBJ databases">
        <authorList>
            <person name="Varghese N."/>
            <person name="Submissions S."/>
        </authorList>
    </citation>
    <scope>NUCLEOTIDE SEQUENCE [LARGE SCALE GENOMIC DNA]</scope>
    <source>
        <strain evidence="10">S1b</strain>
    </source>
</reference>
<dbReference type="RefSeq" id="WP_022748176.1">
    <property type="nucleotide sequence ID" value="NZ_FOGW01000013.1"/>
</dbReference>
<dbReference type="PANTHER" id="PTHR43731:SF14">
    <property type="entry name" value="PRESENILIN-ASSOCIATED RHOMBOID-LIKE PROTEIN, MITOCHONDRIAL"/>
    <property type="match status" value="1"/>
</dbReference>
<accession>A0A1H9SWC3</accession>
<gene>
    <name evidence="9" type="ORF">SAMN02910429_01388</name>
</gene>
<comment type="subcellular location">
    <subcellularLocation>
        <location evidence="1">Membrane</location>
        <topology evidence="1">Multi-pass membrane protein</topology>
    </subcellularLocation>
</comment>
<keyword evidence="4" id="KW-0378">Hydrolase</keyword>
<keyword evidence="10" id="KW-1185">Reference proteome</keyword>
<protein>
    <submittedName>
        <fullName evidence="9">Rhomboid protease GluP</fullName>
    </submittedName>
</protein>
<evidence type="ECO:0000259" key="8">
    <source>
        <dbReference type="Pfam" id="PF01694"/>
    </source>
</evidence>
<dbReference type="AlphaFoldDB" id="A0A1H9SWC3"/>
<organism evidence="9 10">
    <name type="scientific">Lachnobacterium bovis</name>
    <dbReference type="NCBI Taxonomy" id="140626"/>
    <lineage>
        <taxon>Bacteria</taxon>
        <taxon>Bacillati</taxon>
        <taxon>Bacillota</taxon>
        <taxon>Clostridia</taxon>
        <taxon>Lachnospirales</taxon>
        <taxon>Lachnospiraceae</taxon>
        <taxon>Lachnobacterium</taxon>
    </lineage>
</organism>
<evidence type="ECO:0000256" key="2">
    <source>
        <dbReference type="ARBA" id="ARBA00009045"/>
    </source>
</evidence>
<evidence type="ECO:0000256" key="6">
    <source>
        <dbReference type="ARBA" id="ARBA00023136"/>
    </source>
</evidence>
<dbReference type="Proteomes" id="UP000182471">
    <property type="component" value="Unassembled WGS sequence"/>
</dbReference>
<comment type="similarity">
    <text evidence="2">Belongs to the peptidase S54 family.</text>
</comment>